<evidence type="ECO:0000313" key="1">
    <source>
        <dbReference type="EMBL" id="KAK7795705.1"/>
    </source>
</evidence>
<proteinExistence type="predicted"/>
<organism evidence="1 2">
    <name type="scientific">Myodes glareolus</name>
    <name type="common">Bank vole</name>
    <name type="synonym">Clethrionomys glareolus</name>
    <dbReference type="NCBI Taxonomy" id="447135"/>
    <lineage>
        <taxon>Eukaryota</taxon>
        <taxon>Metazoa</taxon>
        <taxon>Chordata</taxon>
        <taxon>Craniata</taxon>
        <taxon>Vertebrata</taxon>
        <taxon>Euteleostomi</taxon>
        <taxon>Mammalia</taxon>
        <taxon>Eutheria</taxon>
        <taxon>Euarchontoglires</taxon>
        <taxon>Glires</taxon>
        <taxon>Rodentia</taxon>
        <taxon>Myomorpha</taxon>
        <taxon>Muroidea</taxon>
        <taxon>Cricetidae</taxon>
        <taxon>Arvicolinae</taxon>
        <taxon>Myodes</taxon>
    </lineage>
</organism>
<dbReference type="PANTHER" id="PTHR31193">
    <property type="entry name" value="TRANSMEMBRANE PROTEIN C9ORF91"/>
    <property type="match status" value="1"/>
</dbReference>
<accession>A0AAW0H1N9</accession>
<dbReference type="EMBL" id="JBBHLL010001871">
    <property type="protein sequence ID" value="KAK7795705.1"/>
    <property type="molecule type" value="Genomic_DNA"/>
</dbReference>
<sequence length="138" mass="14852">MNASGGETLPQHELYAQKQEVEAGAAASLPWPVSLPQTLVGQLVPCPPPSWAAAPCLKGALLTGVQLHNGQVLTVLRIDNTCAPVSLDLGAVEEQLQAWGIQVPAEQYRSLAESALLEPQVRRYIIYNSRPMRLAFAV</sequence>
<reference evidence="1 2" key="1">
    <citation type="journal article" date="2023" name="bioRxiv">
        <title>Conserved and derived expression patterns and positive selection on dental genes reveal complex evolutionary context of ever-growing rodent molars.</title>
        <authorList>
            <person name="Calamari Z.T."/>
            <person name="Song A."/>
            <person name="Cohen E."/>
            <person name="Akter M."/>
            <person name="Roy R.D."/>
            <person name="Hallikas O."/>
            <person name="Christensen M.M."/>
            <person name="Li P."/>
            <person name="Marangoni P."/>
            <person name="Jernvall J."/>
            <person name="Klein O.D."/>
        </authorList>
    </citation>
    <scope>NUCLEOTIDE SEQUENCE [LARGE SCALE GENOMIC DNA]</scope>
    <source>
        <strain evidence="1">V071</strain>
    </source>
</reference>
<dbReference type="PANTHER" id="PTHR31193:SF1">
    <property type="entry name" value="TRANSMEMBRANE PROTEIN 268"/>
    <property type="match status" value="1"/>
</dbReference>
<dbReference type="Pfam" id="PF14800">
    <property type="entry name" value="DUF4481"/>
    <property type="match status" value="1"/>
</dbReference>
<dbReference type="AlphaFoldDB" id="A0AAW0H1N9"/>
<comment type="caution">
    <text evidence="1">The sequence shown here is derived from an EMBL/GenBank/DDBJ whole genome shotgun (WGS) entry which is preliminary data.</text>
</comment>
<dbReference type="InterPro" id="IPR028054">
    <property type="entry name" value="DUF4481"/>
</dbReference>
<feature type="non-terminal residue" evidence="1">
    <location>
        <position position="138"/>
    </location>
</feature>
<gene>
    <name evidence="1" type="ORF">U0070_020980</name>
</gene>
<evidence type="ECO:0000313" key="2">
    <source>
        <dbReference type="Proteomes" id="UP001488838"/>
    </source>
</evidence>
<protein>
    <submittedName>
        <fullName evidence="1">Uncharacterized protein</fullName>
    </submittedName>
</protein>
<name>A0AAW0H1N9_MYOGA</name>
<dbReference type="Proteomes" id="UP001488838">
    <property type="component" value="Unassembled WGS sequence"/>
</dbReference>
<keyword evidence="2" id="KW-1185">Reference proteome</keyword>